<evidence type="ECO:0008006" key="9">
    <source>
        <dbReference type="Google" id="ProtNLM"/>
    </source>
</evidence>
<evidence type="ECO:0000256" key="1">
    <source>
        <dbReference type="ARBA" id="ARBA00022527"/>
    </source>
</evidence>
<dbReference type="GO" id="GO:0005524">
    <property type="term" value="F:ATP binding"/>
    <property type="evidence" value="ECO:0007669"/>
    <property type="project" value="UniProtKB-UniRule"/>
</dbReference>
<dbReference type="SMART" id="SM01289">
    <property type="entry name" value="PYRIN"/>
    <property type="match status" value="2"/>
</dbReference>
<evidence type="ECO:0000313" key="8">
    <source>
        <dbReference type="Proteomes" id="UP001046870"/>
    </source>
</evidence>
<dbReference type="Pfam" id="PF07714">
    <property type="entry name" value="PK_Tyr_Ser-Thr"/>
    <property type="match status" value="1"/>
</dbReference>
<dbReference type="PANTHER" id="PTHR44329:SF297">
    <property type="entry name" value="RECEPTOR-INTERACTING SERINE_THREONINE-PROTEIN KINASE 3"/>
    <property type="match status" value="1"/>
</dbReference>
<keyword evidence="2 4" id="KW-0547">Nucleotide-binding</keyword>
<dbReference type="AlphaFoldDB" id="A0A9D3PK02"/>
<evidence type="ECO:0000259" key="6">
    <source>
        <dbReference type="PROSITE" id="PS50824"/>
    </source>
</evidence>
<organism evidence="7 8">
    <name type="scientific">Megalops atlanticus</name>
    <name type="common">Tarpon</name>
    <name type="synonym">Clupea gigantea</name>
    <dbReference type="NCBI Taxonomy" id="7932"/>
    <lineage>
        <taxon>Eukaryota</taxon>
        <taxon>Metazoa</taxon>
        <taxon>Chordata</taxon>
        <taxon>Craniata</taxon>
        <taxon>Vertebrata</taxon>
        <taxon>Euteleostomi</taxon>
        <taxon>Actinopterygii</taxon>
        <taxon>Neopterygii</taxon>
        <taxon>Teleostei</taxon>
        <taxon>Elopiformes</taxon>
        <taxon>Megalopidae</taxon>
        <taxon>Megalops</taxon>
    </lineage>
</organism>
<reference evidence="7" key="1">
    <citation type="submission" date="2021-01" db="EMBL/GenBank/DDBJ databases">
        <authorList>
            <person name="Zahm M."/>
            <person name="Roques C."/>
            <person name="Cabau C."/>
            <person name="Klopp C."/>
            <person name="Donnadieu C."/>
            <person name="Jouanno E."/>
            <person name="Lampietro C."/>
            <person name="Louis A."/>
            <person name="Herpin A."/>
            <person name="Echchiki A."/>
            <person name="Berthelot C."/>
            <person name="Parey E."/>
            <person name="Roest-Crollius H."/>
            <person name="Braasch I."/>
            <person name="Postlethwait J."/>
            <person name="Bobe J."/>
            <person name="Montfort J."/>
            <person name="Bouchez O."/>
            <person name="Begum T."/>
            <person name="Mejri S."/>
            <person name="Adams A."/>
            <person name="Chen W.-J."/>
            <person name="Guiguen Y."/>
        </authorList>
    </citation>
    <scope>NUCLEOTIDE SEQUENCE</scope>
    <source>
        <strain evidence="7">YG-15Mar2019-1</strain>
        <tissue evidence="7">Brain</tissue>
    </source>
</reference>
<dbReference type="PROSITE" id="PS00108">
    <property type="entry name" value="PROTEIN_KINASE_ST"/>
    <property type="match status" value="1"/>
</dbReference>
<dbReference type="GO" id="GO:0031349">
    <property type="term" value="P:positive regulation of defense response"/>
    <property type="evidence" value="ECO:0007669"/>
    <property type="project" value="UniProtKB-ARBA"/>
</dbReference>
<dbReference type="Proteomes" id="UP001046870">
    <property type="component" value="Chromosome 17"/>
</dbReference>
<evidence type="ECO:0000256" key="3">
    <source>
        <dbReference type="ARBA" id="ARBA00022840"/>
    </source>
</evidence>
<dbReference type="Gene3D" id="1.10.510.10">
    <property type="entry name" value="Transferase(Phosphotransferase) domain 1"/>
    <property type="match status" value="1"/>
</dbReference>
<dbReference type="PROSITE" id="PS50011">
    <property type="entry name" value="PROTEIN_KINASE_DOM"/>
    <property type="match status" value="1"/>
</dbReference>
<evidence type="ECO:0000256" key="2">
    <source>
        <dbReference type="ARBA" id="ARBA00022741"/>
    </source>
</evidence>
<evidence type="ECO:0000256" key="4">
    <source>
        <dbReference type="PROSITE-ProRule" id="PRU10141"/>
    </source>
</evidence>
<dbReference type="SUPFAM" id="SSF56112">
    <property type="entry name" value="Protein kinase-like (PK-like)"/>
    <property type="match status" value="1"/>
</dbReference>
<dbReference type="OrthoDB" id="4062651at2759"/>
<keyword evidence="1" id="KW-0418">Kinase</keyword>
<dbReference type="SUPFAM" id="SSF47986">
    <property type="entry name" value="DEATH domain"/>
    <property type="match status" value="2"/>
</dbReference>
<keyword evidence="1" id="KW-0808">Transferase</keyword>
<dbReference type="GO" id="GO:0043123">
    <property type="term" value="P:positive regulation of canonical NF-kappaB signal transduction"/>
    <property type="evidence" value="ECO:0007669"/>
    <property type="project" value="UniProtKB-ARBA"/>
</dbReference>
<feature type="domain" description="Pyrin" evidence="6">
    <location>
        <begin position="464"/>
        <end position="561"/>
    </location>
</feature>
<dbReference type="Pfam" id="PF02758">
    <property type="entry name" value="PYRIN"/>
    <property type="match status" value="2"/>
</dbReference>
<dbReference type="InterPro" id="IPR017441">
    <property type="entry name" value="Protein_kinase_ATP_BS"/>
</dbReference>
<evidence type="ECO:0000313" key="7">
    <source>
        <dbReference type="EMBL" id="KAG7462085.1"/>
    </source>
</evidence>
<feature type="domain" description="Protein kinase" evidence="5">
    <location>
        <begin position="15"/>
        <end position="284"/>
    </location>
</feature>
<dbReference type="InterPro" id="IPR051681">
    <property type="entry name" value="Ser/Thr_Kinases-Pseudokinases"/>
</dbReference>
<dbReference type="GO" id="GO:0009893">
    <property type="term" value="P:positive regulation of metabolic process"/>
    <property type="evidence" value="ECO:0007669"/>
    <property type="project" value="UniProtKB-ARBA"/>
</dbReference>
<dbReference type="PANTHER" id="PTHR44329">
    <property type="entry name" value="SERINE/THREONINE-PROTEIN KINASE TNNI3K-RELATED"/>
    <property type="match status" value="1"/>
</dbReference>
<dbReference type="GO" id="GO:0004706">
    <property type="term" value="F:JUN kinase kinase kinase activity"/>
    <property type="evidence" value="ECO:0007669"/>
    <property type="project" value="TreeGrafter"/>
</dbReference>
<dbReference type="InterPro" id="IPR000719">
    <property type="entry name" value="Prot_kinase_dom"/>
</dbReference>
<dbReference type="Gene3D" id="1.10.533.10">
    <property type="entry name" value="Death Domain, Fas"/>
    <property type="match status" value="2"/>
</dbReference>
<dbReference type="EMBL" id="JAFDVH010000017">
    <property type="protein sequence ID" value="KAG7462085.1"/>
    <property type="molecule type" value="Genomic_DNA"/>
</dbReference>
<comment type="caution">
    <text evidence="7">The sequence shown here is derived from an EMBL/GenBank/DDBJ whole genome shotgun (WGS) entry which is preliminary data.</text>
</comment>
<keyword evidence="8" id="KW-1185">Reference proteome</keyword>
<feature type="domain" description="Pyrin" evidence="6">
    <location>
        <begin position="361"/>
        <end position="461"/>
    </location>
</feature>
<accession>A0A9D3PK02</accession>
<dbReference type="PROSITE" id="PS00107">
    <property type="entry name" value="PROTEIN_KINASE_ATP"/>
    <property type="match status" value="1"/>
</dbReference>
<keyword evidence="3 4" id="KW-0067">ATP-binding</keyword>
<dbReference type="SMART" id="SM00220">
    <property type="entry name" value="S_TKc"/>
    <property type="match status" value="1"/>
</dbReference>
<proteinExistence type="predicted"/>
<dbReference type="InterPro" id="IPR001245">
    <property type="entry name" value="Ser-Thr/Tyr_kinase_cat_dom"/>
</dbReference>
<dbReference type="InterPro" id="IPR011009">
    <property type="entry name" value="Kinase-like_dom_sf"/>
</dbReference>
<sequence length="565" mass="62433">MAYPASVVLIGNSSLQFLDVIGSGGFGQIYRAKHREWGVDVAVKLLHYDDGGSSLLKEAELMRKGGSTYVLRILGVYQGVPPDEGPSSRLGLVMEFMERGSLASLQERLCAPPPWPLAFRLAHQIAVGMNFLHCLNPPLLHCDLKPGNVLLDDGLSVKLTDFGLAKLLRNSSMGSKQEEGGGTIKFMPPEAFHLSYKPTPKFDVYSYAVLLWTIITGEEPYRYACSSLVRLGVPDGDRPDLTAVDSGRAEGLGSLVELMENCWDSDPEKRPFFKDCLPVTEKVFELHKRGINAAVYQVLSLLDSQGEDCMDIVDAARVPPAQCPVRVGPAESMKTGPLPTQETLGRLTTTHEVEGAGQTLISEEDWSLGLVNILDDLTGEQFSRMKSLMRSSTMPLCQSIPREKLEAAERQQLADLMMEHLGENNSILAMQALMREIPRNDSAMQQMLEPFVKLARAGAGQILISGETWRRGLMKILDDLTGKQFDKMKWLMKNSSPSQCRSIPRADLEAAGRQQLADLMIEHLGENDSILATQALMRKIPRNDSAMQQMLEPFVKQVQAHGHSQ</sequence>
<evidence type="ECO:0000259" key="5">
    <source>
        <dbReference type="PROSITE" id="PS50011"/>
    </source>
</evidence>
<gene>
    <name evidence="7" type="ORF">MATL_G00198820</name>
</gene>
<keyword evidence="1" id="KW-0723">Serine/threonine-protein kinase</keyword>
<dbReference type="PROSITE" id="PS50824">
    <property type="entry name" value="DAPIN"/>
    <property type="match status" value="2"/>
</dbReference>
<name>A0A9D3PK02_MEGAT</name>
<dbReference type="InterPro" id="IPR011029">
    <property type="entry name" value="DEATH-like_dom_sf"/>
</dbReference>
<feature type="binding site" evidence="4">
    <location>
        <position position="44"/>
    </location>
    <ligand>
        <name>ATP</name>
        <dbReference type="ChEBI" id="CHEBI:30616"/>
    </ligand>
</feature>
<protein>
    <recommendedName>
        <fullName evidence="9">Receptor-interacting serine/threonine-protein kinase 3</fullName>
    </recommendedName>
</protein>
<dbReference type="InterPro" id="IPR008271">
    <property type="entry name" value="Ser/Thr_kinase_AS"/>
</dbReference>
<dbReference type="InterPro" id="IPR004020">
    <property type="entry name" value="DAPIN"/>
</dbReference>